<dbReference type="SUPFAM" id="SSF53686">
    <property type="entry name" value="Tryptophan synthase beta subunit-like PLP-dependent enzymes"/>
    <property type="match status" value="1"/>
</dbReference>
<evidence type="ECO:0000256" key="6">
    <source>
        <dbReference type="ARBA" id="ARBA00031418"/>
    </source>
</evidence>
<sequence>MLEIQPDIDHNGRMTMLDERYLSVADLQERQQKLDHEIKSLDLGTLEITEDDLYDECCDPKTPRILRFEEIAAAAYRIKFGVERTPCTSSHLSKVTGMDLYLKKEFLLHTGSFKERGARNTLMTLPPEEKGRGVIAASAGNHALAVCYHGQQLGIPVVVVMPRHAPIMKVNNCRSFGAVVIVRGMDLSESKRVALKLSKMFQLRYVNGFDHPNILAGQGSLGLEVLDQVPDVDAIVVPTGGGGLLAGIGKLIINFYEFFHPLIIEYYFLLLAVAVKSVNPRVQVIAVESERAPGFLTSWKAGRPVFTECLSTLADGLAVSLVGANAFATAAPLVDKVVSVSEEYIAIAILRLVEMEKAVVEGAGAAGLAAILQGLLPELKGKKVVIPLCGGNIDTTVLGRVLERGLVADKRLVKVWLTVSDRPGSLAQMCKLFSTAGASVKDIYHERAWLKSDMFSVQIQVVLEVRDSEHADEVTKIISENYEDVKFYQGQI</sequence>
<comment type="catalytic activity">
    <reaction evidence="11">
        <text>L-serine = D-serine</text>
        <dbReference type="Rhea" id="RHEA:10980"/>
        <dbReference type="ChEBI" id="CHEBI:33384"/>
        <dbReference type="ChEBI" id="CHEBI:35247"/>
        <dbReference type="EC" id="5.1.1.18"/>
    </reaction>
</comment>
<dbReference type="EC" id="5.1.1.18" evidence="14"/>
<comment type="catalytic activity">
    <reaction evidence="10">
        <text>D-serine = pyruvate + NH4(+)</text>
        <dbReference type="Rhea" id="RHEA:13977"/>
        <dbReference type="ChEBI" id="CHEBI:15361"/>
        <dbReference type="ChEBI" id="CHEBI:28938"/>
        <dbReference type="ChEBI" id="CHEBI:35247"/>
        <dbReference type="EC" id="4.3.1.18"/>
    </reaction>
</comment>
<comment type="catalytic activity">
    <reaction evidence="9">
        <text>L-serine = pyruvate + NH4(+)</text>
        <dbReference type="Rhea" id="RHEA:19169"/>
        <dbReference type="ChEBI" id="CHEBI:15361"/>
        <dbReference type="ChEBI" id="CHEBI:28938"/>
        <dbReference type="ChEBI" id="CHEBI:33384"/>
        <dbReference type="EC" id="4.3.1.17"/>
    </reaction>
</comment>
<dbReference type="CDD" id="cd04886">
    <property type="entry name" value="ACT_ThrD-II-like"/>
    <property type="match status" value="1"/>
</dbReference>
<dbReference type="GO" id="GO:0003941">
    <property type="term" value="F:L-serine ammonia-lyase activity"/>
    <property type="evidence" value="ECO:0007669"/>
    <property type="project" value="UniProtKB-EC"/>
</dbReference>
<dbReference type="EMBL" id="CAJOBI010002255">
    <property type="protein sequence ID" value="CAF3920696.1"/>
    <property type="molecule type" value="Genomic_DNA"/>
</dbReference>
<evidence type="ECO:0000256" key="7">
    <source>
        <dbReference type="ARBA" id="ARBA00041766"/>
    </source>
</evidence>
<dbReference type="Proteomes" id="UP000676336">
    <property type="component" value="Unassembled WGS sequence"/>
</dbReference>
<dbReference type="EC" id="4.3.1.17" evidence="3"/>
<dbReference type="CDD" id="cd01562">
    <property type="entry name" value="Thr-dehyd"/>
    <property type="match status" value="1"/>
</dbReference>
<dbReference type="PROSITE" id="PS51671">
    <property type="entry name" value="ACT"/>
    <property type="match status" value="1"/>
</dbReference>
<evidence type="ECO:0000313" key="20">
    <source>
        <dbReference type="EMBL" id="CAF3722744.1"/>
    </source>
</evidence>
<evidence type="ECO:0000256" key="5">
    <source>
        <dbReference type="ARBA" id="ARBA00023239"/>
    </source>
</evidence>
<dbReference type="GO" id="GO:0030378">
    <property type="term" value="F:serine racemase activity"/>
    <property type="evidence" value="ECO:0007669"/>
    <property type="project" value="UniProtKB-EC"/>
</dbReference>
<gene>
    <name evidence="21" type="ORF">SMN809_LOCUS7651</name>
    <name evidence="20" type="ORF">UXM345_LOCUS312</name>
</gene>
<evidence type="ECO:0000256" key="4">
    <source>
        <dbReference type="ARBA" id="ARBA00022898"/>
    </source>
</evidence>
<dbReference type="GO" id="GO:0006567">
    <property type="term" value="P:L-threonine catabolic process"/>
    <property type="evidence" value="ECO:0007669"/>
    <property type="project" value="TreeGrafter"/>
</dbReference>
<evidence type="ECO:0000256" key="8">
    <source>
        <dbReference type="ARBA" id="ARBA00042605"/>
    </source>
</evidence>
<feature type="domain" description="ACT" evidence="19">
    <location>
        <begin position="414"/>
        <end position="492"/>
    </location>
</feature>
<evidence type="ECO:0000256" key="11">
    <source>
        <dbReference type="ARBA" id="ARBA00051769"/>
    </source>
</evidence>
<comment type="similarity">
    <text evidence="2">Belongs to the serine/threonine dehydratase family.</text>
</comment>
<dbReference type="GO" id="GO:0005524">
    <property type="term" value="F:ATP binding"/>
    <property type="evidence" value="ECO:0007669"/>
    <property type="project" value="UniProtKB-ARBA"/>
</dbReference>
<dbReference type="Pfam" id="PF00291">
    <property type="entry name" value="PALP"/>
    <property type="match status" value="1"/>
</dbReference>
<comment type="function">
    <text evidence="12">Catalyzes the synthesis of D-serine from L-serine. D-serine is a key coagonist with glutamate at NMDA receptors. Has dehydratase activity towards both L-serine and D-serine.</text>
</comment>
<evidence type="ECO:0000256" key="9">
    <source>
        <dbReference type="ARBA" id="ARBA00049406"/>
    </source>
</evidence>
<proteinExistence type="inferred from homology"/>
<dbReference type="EC" id="4.3.1.18" evidence="13"/>
<dbReference type="PANTHER" id="PTHR48078">
    <property type="entry name" value="THREONINE DEHYDRATASE, MITOCHONDRIAL-RELATED"/>
    <property type="match status" value="1"/>
</dbReference>
<evidence type="ECO:0000256" key="18">
    <source>
        <dbReference type="ARBA" id="ARBA00081761"/>
    </source>
</evidence>
<evidence type="ECO:0000256" key="14">
    <source>
        <dbReference type="ARBA" id="ARBA00066592"/>
    </source>
</evidence>
<evidence type="ECO:0000259" key="19">
    <source>
        <dbReference type="PROSITE" id="PS51671"/>
    </source>
</evidence>
<dbReference type="InterPro" id="IPR036052">
    <property type="entry name" value="TrpB-like_PALP_sf"/>
</dbReference>
<evidence type="ECO:0000256" key="16">
    <source>
        <dbReference type="ARBA" id="ARBA00076108"/>
    </source>
</evidence>
<dbReference type="InterPro" id="IPR044561">
    <property type="entry name" value="ACT_ThrD-II-like"/>
</dbReference>
<reference evidence="20" key="1">
    <citation type="submission" date="2021-02" db="EMBL/GenBank/DDBJ databases">
        <authorList>
            <person name="Nowell W R."/>
        </authorList>
    </citation>
    <scope>NUCLEOTIDE SEQUENCE</scope>
</reference>
<evidence type="ECO:0000256" key="3">
    <source>
        <dbReference type="ARBA" id="ARBA00012093"/>
    </source>
</evidence>
<evidence type="ECO:0000313" key="22">
    <source>
        <dbReference type="Proteomes" id="UP000663842"/>
    </source>
</evidence>
<dbReference type="Gene3D" id="3.40.50.1100">
    <property type="match status" value="2"/>
</dbReference>
<evidence type="ECO:0000256" key="2">
    <source>
        <dbReference type="ARBA" id="ARBA00010869"/>
    </source>
</evidence>
<comment type="cofactor">
    <cofactor evidence="1">
        <name>pyridoxal 5'-phosphate</name>
        <dbReference type="ChEBI" id="CHEBI:597326"/>
    </cofactor>
</comment>
<evidence type="ECO:0000256" key="12">
    <source>
        <dbReference type="ARBA" id="ARBA00056426"/>
    </source>
</evidence>
<dbReference type="InterPro" id="IPR050147">
    <property type="entry name" value="Ser/Thr_Dehydratase"/>
</dbReference>
<dbReference type="PANTHER" id="PTHR48078:SF19">
    <property type="entry name" value="ACT DOMAIN-CONTAINING PROTEIN"/>
    <property type="match status" value="1"/>
</dbReference>
<dbReference type="GO" id="GO:0006565">
    <property type="term" value="P:L-serine catabolic process"/>
    <property type="evidence" value="ECO:0007669"/>
    <property type="project" value="TreeGrafter"/>
</dbReference>
<accession>A0A818WAN4</accession>
<evidence type="ECO:0000256" key="15">
    <source>
        <dbReference type="ARBA" id="ARBA00070760"/>
    </source>
</evidence>
<name>A0A818WAN4_9BILA</name>
<dbReference type="GO" id="GO:0009097">
    <property type="term" value="P:isoleucine biosynthetic process"/>
    <property type="evidence" value="ECO:0007669"/>
    <property type="project" value="TreeGrafter"/>
</dbReference>
<evidence type="ECO:0000256" key="13">
    <source>
        <dbReference type="ARBA" id="ARBA00066349"/>
    </source>
</evidence>
<dbReference type="FunFam" id="3.40.50.1100:FF:000041">
    <property type="entry name" value="Threonine ammonia-lyase, variant"/>
    <property type="match status" value="1"/>
</dbReference>
<evidence type="ECO:0000313" key="21">
    <source>
        <dbReference type="EMBL" id="CAF3920696.1"/>
    </source>
</evidence>
<dbReference type="InterPro" id="IPR001926">
    <property type="entry name" value="TrpB-like_PALP"/>
</dbReference>
<dbReference type="AlphaFoldDB" id="A0A818WAN4"/>
<comment type="caution">
    <text evidence="20">The sequence shown here is derived from an EMBL/GenBank/DDBJ whole genome shotgun (WGS) entry which is preliminary data.</text>
</comment>
<evidence type="ECO:0000256" key="17">
    <source>
        <dbReference type="ARBA" id="ARBA00081060"/>
    </source>
</evidence>
<dbReference type="Proteomes" id="UP000663842">
    <property type="component" value="Unassembled WGS sequence"/>
</dbReference>
<evidence type="ECO:0000256" key="1">
    <source>
        <dbReference type="ARBA" id="ARBA00001933"/>
    </source>
</evidence>
<organism evidence="20 22">
    <name type="scientific">Rotaria magnacalcarata</name>
    <dbReference type="NCBI Taxonomy" id="392030"/>
    <lineage>
        <taxon>Eukaryota</taxon>
        <taxon>Metazoa</taxon>
        <taxon>Spiralia</taxon>
        <taxon>Gnathifera</taxon>
        <taxon>Rotifera</taxon>
        <taxon>Eurotatoria</taxon>
        <taxon>Bdelloidea</taxon>
        <taxon>Philodinida</taxon>
        <taxon>Philodinidae</taxon>
        <taxon>Rotaria</taxon>
    </lineage>
</organism>
<dbReference type="GO" id="GO:0070178">
    <property type="term" value="P:D-serine metabolic process"/>
    <property type="evidence" value="ECO:0007669"/>
    <property type="project" value="UniProtKB-ARBA"/>
</dbReference>
<dbReference type="GO" id="GO:0030170">
    <property type="term" value="F:pyridoxal phosphate binding"/>
    <property type="evidence" value="ECO:0007669"/>
    <property type="project" value="UniProtKB-ARBA"/>
</dbReference>
<evidence type="ECO:0000256" key="10">
    <source>
        <dbReference type="ARBA" id="ARBA00050422"/>
    </source>
</evidence>
<dbReference type="GO" id="GO:0004794">
    <property type="term" value="F:threonine deaminase activity"/>
    <property type="evidence" value="ECO:0007669"/>
    <property type="project" value="TreeGrafter"/>
</dbReference>
<protein>
    <recommendedName>
        <fullName evidence="15">Serine racemase</fullName>
        <ecNumber evidence="3">4.3.1.17</ecNumber>
        <ecNumber evidence="13">4.3.1.18</ecNumber>
        <ecNumber evidence="14">5.1.1.18</ecNumber>
    </recommendedName>
    <alternativeName>
        <fullName evidence="16">D-serine ammonia-lyase</fullName>
    </alternativeName>
    <alternativeName>
        <fullName evidence="18">D-serine dehydratase</fullName>
    </alternativeName>
    <alternativeName>
        <fullName evidence="17">L-serine ammonia-lyase</fullName>
    </alternativeName>
    <alternativeName>
        <fullName evidence="7">L-serine deaminase</fullName>
    </alternativeName>
    <alternativeName>
        <fullName evidence="6">L-serine dehydratase</fullName>
    </alternativeName>
    <alternativeName>
        <fullName evidence="8">L-threonine dehydratase</fullName>
    </alternativeName>
</protein>
<dbReference type="EMBL" id="CAJOBF010000011">
    <property type="protein sequence ID" value="CAF3722744.1"/>
    <property type="molecule type" value="Genomic_DNA"/>
</dbReference>
<keyword evidence="5" id="KW-0456">Lyase</keyword>
<dbReference type="GO" id="GO:0008721">
    <property type="term" value="F:D-serine ammonia-lyase activity"/>
    <property type="evidence" value="ECO:0007669"/>
    <property type="project" value="UniProtKB-EC"/>
</dbReference>
<dbReference type="InterPro" id="IPR002912">
    <property type="entry name" value="ACT_dom"/>
</dbReference>
<keyword evidence="4" id="KW-0663">Pyridoxal phosphate</keyword>